<protein>
    <submittedName>
        <fullName evidence="3">DUF217 family protein</fullName>
    </submittedName>
</protein>
<proteinExistence type="predicted"/>
<dbReference type="KEGG" id="nmg:Nmag_3303"/>
<feature type="region of interest" description="Disordered" evidence="2">
    <location>
        <begin position="51"/>
        <end position="79"/>
    </location>
</feature>
<dbReference type="GeneID" id="8826167"/>
<name>D3SSK8_NATMM</name>
<evidence type="ECO:0000313" key="5">
    <source>
        <dbReference type="Proteomes" id="UP000001879"/>
    </source>
</evidence>
<dbReference type="Pfam" id="PF02697">
    <property type="entry name" value="VAPB_antitox"/>
    <property type="match status" value="1"/>
</dbReference>
<dbReference type="eggNOG" id="arCOG08550">
    <property type="taxonomic scope" value="Archaea"/>
</dbReference>
<reference evidence="3" key="4">
    <citation type="submission" date="2016-09" db="EMBL/GenBank/DDBJ databases">
        <authorList>
            <person name="Pfeiffer F."/>
        </authorList>
    </citation>
    <scope>NUCLEOTIDE SEQUENCE</scope>
    <source>
        <strain evidence="3">ATCC 43099</strain>
    </source>
</reference>
<dbReference type="RefSeq" id="WP_004215923.1">
    <property type="nucleotide sequence ID" value="NC_013922.1"/>
</dbReference>
<evidence type="ECO:0000313" key="3">
    <source>
        <dbReference type="EMBL" id="ADD06853.1"/>
    </source>
</evidence>
<dbReference type="STRING" id="547559.Nmag_3303"/>
<dbReference type="InterPro" id="IPR003847">
    <property type="entry name" value="Put_antitoxin"/>
</dbReference>
<keyword evidence="1" id="KW-1277">Toxin-antitoxin system</keyword>
<dbReference type="PATRIC" id="fig|547559.17.peg.2714"/>
<dbReference type="AlphaFoldDB" id="D3SSK8"/>
<dbReference type="EMBL" id="AOHS01000043">
    <property type="protein sequence ID" value="ELY28219.1"/>
    <property type="molecule type" value="Genomic_DNA"/>
</dbReference>
<reference evidence="4 6" key="3">
    <citation type="journal article" date="2014" name="PLoS Genet.">
        <title>Phylogenetically driven sequencing of extremely halophilic archaea reveals strategies for static and dynamic osmo-response.</title>
        <authorList>
            <person name="Becker E.A."/>
            <person name="Seitzer P.M."/>
            <person name="Tritt A."/>
            <person name="Larsen D."/>
            <person name="Krusor M."/>
            <person name="Yao A.I."/>
            <person name="Wu D."/>
            <person name="Madern D."/>
            <person name="Eisen J.A."/>
            <person name="Darling A.E."/>
            <person name="Facciotti M.T."/>
        </authorList>
    </citation>
    <scope>NUCLEOTIDE SEQUENCE [LARGE SCALE GENOMIC DNA]</scope>
    <source>
        <strain evidence="6">ATCC 43099 / DSM 3394 / CCM 3739 / CIP 104546 / IAM 13178 / JCM 8861 / NBRC 102185 / NCIMB 2190 / MS3</strain>
        <strain evidence="4">MS-3</strain>
    </source>
</reference>
<dbReference type="HOGENOM" id="CLU_170073_1_1_2"/>
<evidence type="ECO:0000313" key="4">
    <source>
        <dbReference type="EMBL" id="ELY28219.1"/>
    </source>
</evidence>
<dbReference type="EMBL" id="CP001932">
    <property type="protein sequence ID" value="ADD06853.1"/>
    <property type="molecule type" value="Genomic_DNA"/>
</dbReference>
<accession>D3SSK8</accession>
<dbReference type="OrthoDB" id="9187at2157"/>
<dbReference type="Proteomes" id="UP000001879">
    <property type="component" value="Chromosome"/>
</dbReference>
<keyword evidence="5" id="KW-1185">Reference proteome</keyword>
<gene>
    <name evidence="3" type="ordered locus">Nmag_3303</name>
    <name evidence="4" type="ORF">C500_13716</name>
</gene>
<feature type="compositionally biased region" description="Basic and acidic residues" evidence="2">
    <location>
        <begin position="56"/>
        <end position="79"/>
    </location>
</feature>
<sequence>MGTKNITITTEAYQNLKAHKRDDESFTDTILRLTEADKDVMKGFGMLAEDDGFPDSSERTRVNLDEAFDERGERRDRSL</sequence>
<dbReference type="PaxDb" id="547559-Nmag_3303"/>
<evidence type="ECO:0000256" key="1">
    <source>
        <dbReference type="ARBA" id="ARBA00022649"/>
    </source>
</evidence>
<evidence type="ECO:0000313" key="6">
    <source>
        <dbReference type="Proteomes" id="UP000011543"/>
    </source>
</evidence>
<reference evidence="3 5" key="2">
    <citation type="journal article" date="2012" name="BMC Genomics">
        <title>A comparative genomics perspective on the genetic content of the alkaliphilic haloarchaeon Natrialba magadii ATCC 43099T.</title>
        <authorList>
            <person name="Siddaramappa S."/>
            <person name="Challacombe J.F."/>
            <person name="Decastro R.E."/>
            <person name="Pfeiffer F."/>
            <person name="Sastre D.E."/>
            <person name="Gimenez M.I."/>
            <person name="Paggi R.A."/>
            <person name="Detter J.C."/>
            <person name="Davenport K.W."/>
            <person name="Goodwin L.A."/>
            <person name="Kyrpides N."/>
            <person name="Tapia R."/>
            <person name="Pitluck S."/>
            <person name="Lucas S."/>
            <person name="Woyke T."/>
            <person name="Maupin-Furlow J.A."/>
        </authorList>
    </citation>
    <scope>NUCLEOTIDE SEQUENCE [LARGE SCALE GENOMIC DNA]</scope>
    <source>
        <strain evidence="3">ATCC 43099</strain>
        <strain evidence="5">ATCC 43099 / DSM 3394 / CCM 3739 / CIP 104546 / IAM 13178 / JCM 8861 / NBRC 102185 / NCIMB 2190 / MS3</strain>
    </source>
</reference>
<reference evidence="5" key="1">
    <citation type="submission" date="2010-02" db="EMBL/GenBank/DDBJ databases">
        <title>Complete sequence of chromosome of Natrialba magadii ATCC 43099.</title>
        <authorList>
            <consortium name="US DOE Joint Genome Institute"/>
            <person name="Lucas S."/>
            <person name="Copeland A."/>
            <person name="Lapidus A."/>
            <person name="Cheng J.-F."/>
            <person name="Bruce D."/>
            <person name="Goodwin L."/>
            <person name="Pitluck S."/>
            <person name="Davenport K."/>
            <person name="Saunders E."/>
            <person name="Detter J.C."/>
            <person name="Han C."/>
            <person name="Tapia R."/>
            <person name="Land M."/>
            <person name="Hauser L."/>
            <person name="Kyrpides N."/>
            <person name="Mikhailova N."/>
            <person name="De Castro R.E."/>
            <person name="Maupin-Furlow J.A."/>
            <person name="Woyke T."/>
        </authorList>
    </citation>
    <scope>NUCLEOTIDE SEQUENCE [LARGE SCALE GENOMIC DNA]</scope>
    <source>
        <strain evidence="5">ATCC 43099 / DSM 3394 / CCM 3739 / CIP 104546 / IAM 13178 / JCM 8861 / NBRC 102185 / NCIMB 2190 / MS3</strain>
    </source>
</reference>
<organism evidence="3 5">
    <name type="scientific">Natrialba magadii (strain ATCC 43099 / DSM 3394 / CCM 3739 / CIP 104546 / IAM 13178 / JCM 8861 / NBRC 102185 / NCIMB 2190 / MS3)</name>
    <name type="common">Natronobacterium magadii</name>
    <dbReference type="NCBI Taxonomy" id="547559"/>
    <lineage>
        <taxon>Archaea</taxon>
        <taxon>Methanobacteriati</taxon>
        <taxon>Methanobacteriota</taxon>
        <taxon>Stenosarchaea group</taxon>
        <taxon>Halobacteria</taxon>
        <taxon>Halobacteriales</taxon>
        <taxon>Natrialbaceae</taxon>
        <taxon>Natrialba</taxon>
    </lineage>
</organism>
<dbReference type="Proteomes" id="UP000011543">
    <property type="component" value="Unassembled WGS sequence"/>
</dbReference>
<evidence type="ECO:0000256" key="2">
    <source>
        <dbReference type="SAM" id="MobiDB-lite"/>
    </source>
</evidence>